<evidence type="ECO:0000256" key="6">
    <source>
        <dbReference type="ARBA" id="ARBA00022989"/>
    </source>
</evidence>
<keyword evidence="3 8" id="KW-0813">Transport</keyword>
<gene>
    <name evidence="10" type="ORF">SAMN05660686_01988</name>
</gene>
<dbReference type="AlphaFoldDB" id="A0A8G2BH54"/>
<dbReference type="RefSeq" id="WP_028792684.1">
    <property type="nucleotide sequence ID" value="NZ_FNBW01000005.1"/>
</dbReference>
<evidence type="ECO:0000256" key="7">
    <source>
        <dbReference type="ARBA" id="ARBA00023136"/>
    </source>
</evidence>
<keyword evidence="7 8" id="KW-0472">Membrane</keyword>
<dbReference type="PANTHER" id="PTHR42929:SF5">
    <property type="entry name" value="ABC TRANSPORTER PERMEASE PROTEIN"/>
    <property type="match status" value="1"/>
</dbReference>
<name>A0A8G2BH54_9PROT</name>
<dbReference type="PROSITE" id="PS50928">
    <property type="entry name" value="ABC_TM1"/>
    <property type="match status" value="1"/>
</dbReference>
<keyword evidence="6 8" id="KW-1133">Transmembrane helix</keyword>
<dbReference type="PANTHER" id="PTHR42929">
    <property type="entry name" value="INNER MEMBRANE ABC TRANSPORTER PERMEASE PROTEIN YDCU-RELATED-RELATED"/>
    <property type="match status" value="1"/>
</dbReference>
<evidence type="ECO:0000256" key="3">
    <source>
        <dbReference type="ARBA" id="ARBA00022448"/>
    </source>
</evidence>
<reference evidence="10 11" key="1">
    <citation type="submission" date="2016-10" db="EMBL/GenBank/DDBJ databases">
        <authorList>
            <person name="Varghese N."/>
            <person name="Submissions S."/>
        </authorList>
    </citation>
    <scope>NUCLEOTIDE SEQUENCE [LARGE SCALE GENOMIC DNA]</scope>
    <source>
        <strain evidence="10 11">DSM 18839</strain>
    </source>
</reference>
<comment type="caution">
    <text evidence="10">The sequence shown here is derived from an EMBL/GenBank/DDBJ whole genome shotgun (WGS) entry which is preliminary data.</text>
</comment>
<evidence type="ECO:0000256" key="5">
    <source>
        <dbReference type="ARBA" id="ARBA00022692"/>
    </source>
</evidence>
<feature type="transmembrane region" description="Helical" evidence="8">
    <location>
        <begin position="244"/>
        <end position="269"/>
    </location>
</feature>
<protein>
    <submittedName>
        <fullName evidence="10">Putative spermidine/putrescine transport system permease protein</fullName>
    </submittedName>
</protein>
<comment type="similarity">
    <text evidence="2">Belongs to the binding-protein-dependent transport system permease family. CysTW subfamily.</text>
</comment>
<evidence type="ECO:0000313" key="10">
    <source>
        <dbReference type="EMBL" id="SDF66773.1"/>
    </source>
</evidence>
<dbReference type="SUPFAM" id="SSF161098">
    <property type="entry name" value="MetI-like"/>
    <property type="match status" value="1"/>
</dbReference>
<evidence type="ECO:0000256" key="4">
    <source>
        <dbReference type="ARBA" id="ARBA00022475"/>
    </source>
</evidence>
<dbReference type="GO" id="GO:0055085">
    <property type="term" value="P:transmembrane transport"/>
    <property type="evidence" value="ECO:0007669"/>
    <property type="project" value="InterPro"/>
</dbReference>
<sequence>MHASLRRVYWWLIAPAVLLMLVFYIYPLIQVLWISVTDPVPGLGNYSELIDRALIHRIWMTTIRVCVITTVITVVCGYIVAYTMAQVGERQRTWMMFCVLLTFWLSVLIRAFAWVMLLRTQGLINTGLQELGLIDQPLRLVRNEFGVIVGMVHFMLPLAVLPIYSNMTGIQDRLVSAARGLGASPWVAFKDVYLPLSKPGLIAATILVFVFSLGFFITPALLGGGKVVMISEYIQVSFEETLRWGQATMLASTLLFSVFLSLALVARFVDLKKVFGAR</sequence>
<feature type="transmembrane region" description="Helical" evidence="8">
    <location>
        <begin position="54"/>
        <end position="82"/>
    </location>
</feature>
<evidence type="ECO:0000259" key="9">
    <source>
        <dbReference type="PROSITE" id="PS50928"/>
    </source>
</evidence>
<dbReference type="InterPro" id="IPR035906">
    <property type="entry name" value="MetI-like_sf"/>
</dbReference>
<dbReference type="Pfam" id="PF00528">
    <property type="entry name" value="BPD_transp_1"/>
    <property type="match status" value="1"/>
</dbReference>
<feature type="transmembrane region" description="Helical" evidence="8">
    <location>
        <begin position="94"/>
        <end position="117"/>
    </location>
</feature>
<feature type="transmembrane region" description="Helical" evidence="8">
    <location>
        <begin position="145"/>
        <end position="164"/>
    </location>
</feature>
<evidence type="ECO:0000313" key="11">
    <source>
        <dbReference type="Proteomes" id="UP000198615"/>
    </source>
</evidence>
<keyword evidence="11" id="KW-1185">Reference proteome</keyword>
<organism evidence="10 11">
    <name type="scientific">Thalassobaculum litoreum DSM 18839</name>
    <dbReference type="NCBI Taxonomy" id="1123362"/>
    <lineage>
        <taxon>Bacteria</taxon>
        <taxon>Pseudomonadati</taxon>
        <taxon>Pseudomonadota</taxon>
        <taxon>Alphaproteobacteria</taxon>
        <taxon>Rhodospirillales</taxon>
        <taxon>Thalassobaculaceae</taxon>
        <taxon>Thalassobaculum</taxon>
    </lineage>
</organism>
<feature type="transmembrane region" description="Helical" evidence="8">
    <location>
        <begin position="200"/>
        <end position="224"/>
    </location>
</feature>
<feature type="domain" description="ABC transmembrane type-1" evidence="9">
    <location>
        <begin position="59"/>
        <end position="266"/>
    </location>
</feature>
<dbReference type="GO" id="GO:0005886">
    <property type="term" value="C:plasma membrane"/>
    <property type="evidence" value="ECO:0007669"/>
    <property type="project" value="UniProtKB-SubCell"/>
</dbReference>
<accession>A0A8G2BH54</accession>
<keyword evidence="4" id="KW-1003">Cell membrane</keyword>
<dbReference type="OrthoDB" id="7915284at2"/>
<feature type="transmembrane region" description="Helical" evidence="8">
    <location>
        <begin position="12"/>
        <end position="34"/>
    </location>
</feature>
<evidence type="ECO:0000256" key="1">
    <source>
        <dbReference type="ARBA" id="ARBA00004651"/>
    </source>
</evidence>
<dbReference type="Gene3D" id="1.10.3720.10">
    <property type="entry name" value="MetI-like"/>
    <property type="match status" value="1"/>
</dbReference>
<dbReference type="EMBL" id="FNBW01000005">
    <property type="protein sequence ID" value="SDF66773.1"/>
    <property type="molecule type" value="Genomic_DNA"/>
</dbReference>
<dbReference type="Proteomes" id="UP000198615">
    <property type="component" value="Unassembled WGS sequence"/>
</dbReference>
<dbReference type="InterPro" id="IPR000515">
    <property type="entry name" value="MetI-like"/>
</dbReference>
<evidence type="ECO:0000256" key="2">
    <source>
        <dbReference type="ARBA" id="ARBA00007069"/>
    </source>
</evidence>
<keyword evidence="5 8" id="KW-0812">Transmembrane</keyword>
<comment type="subcellular location">
    <subcellularLocation>
        <location evidence="1 8">Cell membrane</location>
        <topology evidence="1 8">Multi-pass membrane protein</topology>
    </subcellularLocation>
</comment>
<evidence type="ECO:0000256" key="8">
    <source>
        <dbReference type="RuleBase" id="RU363032"/>
    </source>
</evidence>
<dbReference type="CDD" id="cd06261">
    <property type="entry name" value="TM_PBP2"/>
    <property type="match status" value="1"/>
</dbReference>
<proteinExistence type="inferred from homology"/>